<proteinExistence type="predicted"/>
<sequence>MTAVGNGRRFADRPVAAGGTPAADWIEWLRDFPEFAPSGCPALTVVAPHPDDETLGFGATASAIRVGGAPVRVITVTDGGAAHPTLPDRDRPALERRRREETRRAARQLGLDEPTFLGLPDGGVAAAEAELTARLTDILAAGPRGAWCAATWRGDGHPDHEAVGRAAAAACARTGARLLEFPVWTWHWARPGDPAVPWHALRRCPIDDVLAQRKREAVASFASQIDPPAPGADPVLPSFVLRRLEAVGEVVFA</sequence>
<dbReference type="PANTHER" id="PTHR12993">
    <property type="entry name" value="N-ACETYLGLUCOSAMINYL-PHOSPHATIDYLINOSITOL DE-N-ACETYLASE-RELATED"/>
    <property type="match status" value="1"/>
</dbReference>
<dbReference type="OrthoDB" id="116799at2"/>
<dbReference type="Gene3D" id="3.40.50.10320">
    <property type="entry name" value="LmbE-like"/>
    <property type="match status" value="1"/>
</dbReference>
<dbReference type="GO" id="GO:0016811">
    <property type="term" value="F:hydrolase activity, acting on carbon-nitrogen (but not peptide) bonds, in linear amides"/>
    <property type="evidence" value="ECO:0007669"/>
    <property type="project" value="TreeGrafter"/>
</dbReference>
<dbReference type="SUPFAM" id="SSF102588">
    <property type="entry name" value="LmbE-like"/>
    <property type="match status" value="1"/>
</dbReference>
<keyword evidence="4" id="KW-1185">Reference proteome</keyword>
<dbReference type="GO" id="GO:0016137">
    <property type="term" value="P:glycoside metabolic process"/>
    <property type="evidence" value="ECO:0007669"/>
    <property type="project" value="UniProtKB-ARBA"/>
</dbReference>
<evidence type="ECO:0000256" key="1">
    <source>
        <dbReference type="ARBA" id="ARBA00022833"/>
    </source>
</evidence>
<feature type="compositionally biased region" description="Basic and acidic residues" evidence="2">
    <location>
        <begin position="86"/>
        <end position="104"/>
    </location>
</feature>
<dbReference type="InterPro" id="IPR024078">
    <property type="entry name" value="LmbE-like_dom_sf"/>
</dbReference>
<dbReference type="Pfam" id="PF02585">
    <property type="entry name" value="PIG-L"/>
    <property type="match status" value="1"/>
</dbReference>
<evidence type="ECO:0000256" key="2">
    <source>
        <dbReference type="SAM" id="MobiDB-lite"/>
    </source>
</evidence>
<dbReference type="InterPro" id="IPR003737">
    <property type="entry name" value="GlcNAc_PI_deacetylase-related"/>
</dbReference>
<dbReference type="AlphaFoldDB" id="A0A1E8QBB8"/>
<reference evidence="3 4" key="1">
    <citation type="submission" date="2016-09" db="EMBL/GenBank/DDBJ databases">
        <title>genome sequence of Mycobacterium sp. 739 SCH.</title>
        <authorList>
            <person name="Greninger A.L."/>
            <person name="Qin X."/>
            <person name="Jerome K."/>
            <person name="Vora S."/>
            <person name="Quinn K."/>
        </authorList>
    </citation>
    <scope>NUCLEOTIDE SEQUENCE [LARGE SCALE GENOMIC DNA]</scope>
    <source>
        <strain evidence="3 4">SCH</strain>
    </source>
</reference>
<accession>A0A1E8QBB8</accession>
<protein>
    <recommendedName>
        <fullName evidence="5">LmbE family protein</fullName>
    </recommendedName>
</protein>
<evidence type="ECO:0000313" key="4">
    <source>
        <dbReference type="Proteomes" id="UP000178953"/>
    </source>
</evidence>
<evidence type="ECO:0008006" key="5">
    <source>
        <dbReference type="Google" id="ProtNLM"/>
    </source>
</evidence>
<dbReference type="PANTHER" id="PTHR12993:SF29">
    <property type="entry name" value="BLR3841 PROTEIN"/>
    <property type="match status" value="1"/>
</dbReference>
<dbReference type="EMBL" id="MCHX01000001">
    <property type="protein sequence ID" value="OFJ55736.1"/>
    <property type="molecule type" value="Genomic_DNA"/>
</dbReference>
<gene>
    <name evidence="3" type="ORF">BEL07_00590</name>
</gene>
<keyword evidence="1" id="KW-0862">Zinc</keyword>
<dbReference type="Proteomes" id="UP000178953">
    <property type="component" value="Unassembled WGS sequence"/>
</dbReference>
<comment type="caution">
    <text evidence="3">The sequence shown here is derived from an EMBL/GenBank/DDBJ whole genome shotgun (WGS) entry which is preliminary data.</text>
</comment>
<evidence type="ECO:0000313" key="3">
    <source>
        <dbReference type="EMBL" id="OFJ55736.1"/>
    </source>
</evidence>
<feature type="region of interest" description="Disordered" evidence="2">
    <location>
        <begin position="79"/>
        <end position="104"/>
    </location>
</feature>
<name>A0A1E8QBB8_9MYCO</name>
<dbReference type="RefSeq" id="WP_070351162.1">
    <property type="nucleotide sequence ID" value="NZ_CP043474.1"/>
</dbReference>
<organism evidence="3 4">
    <name type="scientific">Mycolicibacterium grossiae</name>
    <dbReference type="NCBI Taxonomy" id="1552759"/>
    <lineage>
        <taxon>Bacteria</taxon>
        <taxon>Bacillati</taxon>
        <taxon>Actinomycetota</taxon>
        <taxon>Actinomycetes</taxon>
        <taxon>Mycobacteriales</taxon>
        <taxon>Mycobacteriaceae</taxon>
        <taxon>Mycolicibacterium</taxon>
    </lineage>
</organism>